<feature type="chain" id="PRO_5018578365" evidence="2">
    <location>
        <begin position="33"/>
        <end position="464"/>
    </location>
</feature>
<dbReference type="PANTHER" id="PTHR43649">
    <property type="entry name" value="ARABINOSE-BINDING PROTEIN-RELATED"/>
    <property type="match status" value="1"/>
</dbReference>
<organism evidence="3 4">
    <name type="scientific">Streptomyces lydicus</name>
    <dbReference type="NCBI Taxonomy" id="47763"/>
    <lineage>
        <taxon>Bacteria</taxon>
        <taxon>Bacillati</taxon>
        <taxon>Actinomycetota</taxon>
        <taxon>Actinomycetes</taxon>
        <taxon>Kitasatosporales</taxon>
        <taxon>Streptomycetaceae</taxon>
        <taxon>Streptomyces</taxon>
    </lineage>
</organism>
<dbReference type="AlphaFoldDB" id="A0A3Q9K9K5"/>
<name>A0A3Q9K9K5_9ACTN</name>
<dbReference type="EMBL" id="CP029042">
    <property type="protein sequence ID" value="AZS71893.1"/>
    <property type="molecule type" value="Genomic_DNA"/>
</dbReference>
<keyword evidence="2" id="KW-0732">Signal</keyword>
<reference evidence="3 4" key="1">
    <citation type="submission" date="2018-04" db="EMBL/GenBank/DDBJ databases">
        <title>Complete genome sequences of Streptomyces lydicus strain WYEC and characterization of antagonistic properties of biological control agents.</title>
        <authorList>
            <person name="Mariita R.M."/>
            <person name="Sello J.K."/>
        </authorList>
    </citation>
    <scope>NUCLEOTIDE SEQUENCE [LARGE SCALE GENOMIC DNA]</scope>
    <source>
        <strain evidence="3 4">WYEC 108</strain>
    </source>
</reference>
<dbReference type="PANTHER" id="PTHR43649:SF12">
    <property type="entry name" value="DIACETYLCHITOBIOSE BINDING PROTEIN DASA"/>
    <property type="match status" value="1"/>
</dbReference>
<evidence type="ECO:0000256" key="2">
    <source>
        <dbReference type="SAM" id="SignalP"/>
    </source>
</evidence>
<evidence type="ECO:0000256" key="1">
    <source>
        <dbReference type="SAM" id="MobiDB-lite"/>
    </source>
</evidence>
<dbReference type="CDD" id="cd13585">
    <property type="entry name" value="PBP2_TMBP_like"/>
    <property type="match status" value="1"/>
</dbReference>
<feature type="region of interest" description="Disordered" evidence="1">
    <location>
        <begin position="445"/>
        <end position="464"/>
    </location>
</feature>
<gene>
    <name evidence="3" type="ORF">DDE74_13900</name>
</gene>
<dbReference type="Gene3D" id="3.40.190.10">
    <property type="entry name" value="Periplasmic binding protein-like II"/>
    <property type="match status" value="2"/>
</dbReference>
<feature type="signal peptide" evidence="2">
    <location>
        <begin position="1"/>
        <end position="32"/>
    </location>
</feature>
<dbReference type="Pfam" id="PF01547">
    <property type="entry name" value="SBP_bac_1"/>
    <property type="match status" value="1"/>
</dbReference>
<proteinExistence type="predicted"/>
<dbReference type="RefSeq" id="WP_127150892.1">
    <property type="nucleotide sequence ID" value="NZ_CP029042.1"/>
</dbReference>
<evidence type="ECO:0000313" key="4">
    <source>
        <dbReference type="Proteomes" id="UP000275579"/>
    </source>
</evidence>
<accession>A0A3Q9K9K5</accession>
<dbReference type="Proteomes" id="UP000275579">
    <property type="component" value="Chromosome"/>
</dbReference>
<dbReference type="InterPro" id="IPR050490">
    <property type="entry name" value="Bact_solute-bd_prot1"/>
</dbReference>
<dbReference type="InterPro" id="IPR006059">
    <property type="entry name" value="SBP"/>
</dbReference>
<protein>
    <submittedName>
        <fullName evidence="3">Sugar ABC transporter substrate-binding protein</fullName>
    </submittedName>
</protein>
<sequence length="464" mass="50866">MSHLFRTRRPAKIAATASVLGLVAAGCTGAGAIVGTPGATTVTVAIVANPQMRDMESLTPEFERSHPGIRVHYVTLPENAARQKITESVATGSREFDVVMISNYETPMWARNGWLTDLQPLADRTPGYDPADFIGPIRTSLSYRGHLYSVPFYGESSFLMYRKDLFAGRHLTMPPHPTWRQVAAFADRLHAPRQGRAGICLRGAPGWGEVLAPLDTVINTFGGRWYDTRWRAQLTSPAVQRAVGFYVGLVRRAGEPAAATAGFTECATVFAQGNAAMWYDATSAAGLLEDPADSKVVGKVGYAAAPVEKTAWSGWLYSWSLGIPRTTVHKDAAWKFLAWATSRDYIKLVGRRLGWSRVPPGSRESTYAIPQYRKISRAFSGPTLEAIHRADPEHPTVQPVPYTGVQFLDIPEFQDLGTRVSQQINAAIAGQQSVRAALDQSQQYAQTVGRGYRQPGHREGHRGR</sequence>
<dbReference type="PROSITE" id="PS51257">
    <property type="entry name" value="PROKAR_LIPOPROTEIN"/>
    <property type="match status" value="1"/>
</dbReference>
<dbReference type="SUPFAM" id="SSF53850">
    <property type="entry name" value="Periplasmic binding protein-like II"/>
    <property type="match status" value="1"/>
</dbReference>
<evidence type="ECO:0000313" key="3">
    <source>
        <dbReference type="EMBL" id="AZS71893.1"/>
    </source>
</evidence>